<sequence>MRIAIFGASGSVGRYLVPAALDRGHEVVAVTRRAARIGDHRQGLRVVEAQLDDAAAMDRALLGVDAVIVSLGDAVVDSGTDAVLAAMQRTGVPRIEVLTGFGTSAASRRKLPPPMRAVVAAVRAVTFQGFVAKERQDDAVRRSDLLFTIVQPPTLTDGPRSGSYRSGDYSGKSIFGSISRGDLADFMLDNLDHDRFVNESTFVQS</sequence>
<evidence type="ECO:0000313" key="2">
    <source>
        <dbReference type="EMBL" id="RFA13115.1"/>
    </source>
</evidence>
<dbReference type="Gene3D" id="3.40.50.720">
    <property type="entry name" value="NAD(P)-binding Rossmann-like Domain"/>
    <property type="match status" value="1"/>
</dbReference>
<dbReference type="GO" id="GO:0042602">
    <property type="term" value="F:riboflavin reductase (NADPH) activity"/>
    <property type="evidence" value="ECO:0007669"/>
    <property type="project" value="TreeGrafter"/>
</dbReference>
<proteinExistence type="predicted"/>
<dbReference type="InterPro" id="IPR016040">
    <property type="entry name" value="NAD(P)-bd_dom"/>
</dbReference>
<feature type="domain" description="NAD(P)-binding" evidence="1">
    <location>
        <begin position="7"/>
        <end position="193"/>
    </location>
</feature>
<reference evidence="2 3" key="1">
    <citation type="submission" date="2017-04" db="EMBL/GenBank/DDBJ databases">
        <title>Comparative genome analysis of Subtercola boreus.</title>
        <authorList>
            <person name="Cho Y.-J."/>
            <person name="Cho A."/>
            <person name="Kim O.-S."/>
            <person name="Lee J.-I."/>
        </authorList>
    </citation>
    <scope>NUCLEOTIDE SEQUENCE [LARGE SCALE GENOMIC DNA]</scope>
    <source>
        <strain evidence="2 3">P27479</strain>
    </source>
</reference>
<dbReference type="PANTHER" id="PTHR43355:SF2">
    <property type="entry name" value="FLAVIN REDUCTASE (NADPH)"/>
    <property type="match status" value="1"/>
</dbReference>
<gene>
    <name evidence="2" type="ORF">B7R22_14030</name>
</gene>
<dbReference type="InterPro" id="IPR051606">
    <property type="entry name" value="Polyketide_Oxido-like"/>
</dbReference>
<name>A0A3E0VU38_9MICO</name>
<dbReference type="GO" id="GO:0004074">
    <property type="term" value="F:biliverdin reductase [NAD(P)H] activity"/>
    <property type="evidence" value="ECO:0007669"/>
    <property type="project" value="TreeGrafter"/>
</dbReference>
<dbReference type="Proteomes" id="UP000256541">
    <property type="component" value="Unassembled WGS sequence"/>
</dbReference>
<evidence type="ECO:0000313" key="3">
    <source>
        <dbReference type="Proteomes" id="UP000256541"/>
    </source>
</evidence>
<dbReference type="PANTHER" id="PTHR43355">
    <property type="entry name" value="FLAVIN REDUCTASE (NADPH)"/>
    <property type="match status" value="1"/>
</dbReference>
<dbReference type="SUPFAM" id="SSF51735">
    <property type="entry name" value="NAD(P)-binding Rossmann-fold domains"/>
    <property type="match status" value="1"/>
</dbReference>
<accession>A0A3E0VU38</accession>
<comment type="caution">
    <text evidence="2">The sequence shown here is derived from an EMBL/GenBank/DDBJ whole genome shotgun (WGS) entry which is preliminary data.</text>
</comment>
<dbReference type="Pfam" id="PF13460">
    <property type="entry name" value="NAD_binding_10"/>
    <property type="match status" value="1"/>
</dbReference>
<dbReference type="RefSeq" id="WP_116412352.1">
    <property type="nucleotide sequence ID" value="NZ_NBXB01000037.1"/>
</dbReference>
<evidence type="ECO:0000259" key="1">
    <source>
        <dbReference type="Pfam" id="PF13460"/>
    </source>
</evidence>
<dbReference type="AlphaFoldDB" id="A0A3E0VU38"/>
<dbReference type="InterPro" id="IPR036291">
    <property type="entry name" value="NAD(P)-bd_dom_sf"/>
</dbReference>
<organism evidence="2 3">
    <name type="scientific">Subtercola boreus</name>
    <dbReference type="NCBI Taxonomy" id="120213"/>
    <lineage>
        <taxon>Bacteria</taxon>
        <taxon>Bacillati</taxon>
        <taxon>Actinomycetota</taxon>
        <taxon>Actinomycetes</taxon>
        <taxon>Micrococcales</taxon>
        <taxon>Microbacteriaceae</taxon>
        <taxon>Subtercola</taxon>
    </lineage>
</organism>
<dbReference type="OrthoDB" id="3763081at2"/>
<protein>
    <recommendedName>
        <fullName evidence="1">NAD(P)-binding domain-containing protein</fullName>
    </recommendedName>
</protein>
<dbReference type="EMBL" id="NBXB01000037">
    <property type="protein sequence ID" value="RFA13115.1"/>
    <property type="molecule type" value="Genomic_DNA"/>
</dbReference>